<feature type="compositionally biased region" description="Polar residues" evidence="2">
    <location>
        <begin position="514"/>
        <end position="542"/>
    </location>
</feature>
<name>A0AA88GNB1_NAELO</name>
<accession>A0AA88GNB1</accession>
<dbReference type="Pfam" id="PF06209">
    <property type="entry name" value="COBRA1"/>
    <property type="match status" value="1"/>
</dbReference>
<feature type="compositionally biased region" description="Low complexity" evidence="2">
    <location>
        <begin position="312"/>
        <end position="328"/>
    </location>
</feature>
<protein>
    <submittedName>
        <fullName evidence="3">Uncharacterized protein</fullName>
    </submittedName>
</protein>
<dbReference type="RefSeq" id="XP_044548025.1">
    <property type="nucleotide sequence ID" value="XM_044695310.1"/>
</dbReference>
<keyword evidence="4" id="KW-1185">Reference proteome</keyword>
<dbReference type="Proteomes" id="UP000816034">
    <property type="component" value="Unassembled WGS sequence"/>
</dbReference>
<keyword evidence="1" id="KW-0175">Coiled coil</keyword>
<dbReference type="GO" id="GO:0005634">
    <property type="term" value="C:nucleus"/>
    <property type="evidence" value="ECO:0007669"/>
    <property type="project" value="InterPro"/>
</dbReference>
<comment type="caution">
    <text evidence="3">The sequence shown here is derived from an EMBL/GenBank/DDBJ whole genome shotgun (WGS) entry which is preliminary data.</text>
</comment>
<dbReference type="EMBL" id="PYSW02000024">
    <property type="protein sequence ID" value="KAG2382346.1"/>
    <property type="molecule type" value="Genomic_DNA"/>
</dbReference>
<sequence length="1028" mass="116870">MSHHSTGEYYSQPSGADHHQQALERRALLGAEGQEYILTRLSSGDPKSAITSFQKQFSSLSSAAVSSSIPPILELTDLLNVQRNNLFFGLMNHLKKILLDKIENENEPIQEEELLEQIFPYIGFEELRPIVYTLLKRMEQIPVTFLQQLQGNTEIFKNLPIEVKRQVWVNDENLFIKHISTLLKKYDVPQIHRTDLLSGYKIDPKKKREKNQTLTSMINILGKDPILYHRVLGYCRSQLLTTGSRHFCTFRYDLLMALHDNQVQQLHQMDMCHYFCWWLDAWIRTVHANLLNYVFVEHSDDIRHNLTYSKHTPTLGHSGSSGSLTSGTASNVAKTTKKPKKGGKTTGKAKIKKEEPSSENPQLGQQASDVLKTDSKQQIVVPGTDTSDNLSLKDFFDIRRMKELRHFFDNLSPESEVWGDIAVICRSPFISNTLLQQIFYLLEFIYSQHPNMPAEALDKVLLTIPIKQKNKRKATEQQQEEISSSKKKTKLKGTKETTVNTNTKGTTIKISFKPSESASSPPQDETTPTPVPTASHTSTDTSPVPAVPLAPGALPAYLSFLEDAHNVNDFADYFETLTRLYYAGEKAQSMLKGKMPFQLPPLPDYLFEFYPFIQRLLFSTESTPGSNVTIDIPAFQEQFKKHSLARKLLLFSVLRFHQNARIASCNLHRTISGYDINEHQESQPKSQAEQKKKDDDIEKFRAIDTPHDGTVYATNLNKFRYLFKVLFLEGSTTELSLFGKTVIQREFNFIDSLIADCTRLIKDIHQYSIPVLLSGNIKWFFTTQLSELVDSYSMLFENFVIPYICFTKQESLTFQISVSTCLKEIASLSHLLGSILLTVPKEVFAMREKKDDEDIDDENKKCIHSFDEYKEKILSLKNFCQNILQQLKNVTLSDSQLTKLFQAIETQLAKEWKALQSETKSLLQLQQEQEALEKAKKEKIKETPSTPSPFPFAGKVLAGTSPFAQQLSPFGKPVAFPHPGLSSLSPSQIPKFHQVHTFKSPSASPKTEPPSSSQTKTESDHKMDESNV</sequence>
<evidence type="ECO:0000313" key="4">
    <source>
        <dbReference type="Proteomes" id="UP000816034"/>
    </source>
</evidence>
<organism evidence="3 4">
    <name type="scientific">Naegleria lovaniensis</name>
    <name type="common">Amoeba</name>
    <dbReference type="NCBI Taxonomy" id="51637"/>
    <lineage>
        <taxon>Eukaryota</taxon>
        <taxon>Discoba</taxon>
        <taxon>Heterolobosea</taxon>
        <taxon>Tetramitia</taxon>
        <taxon>Eutetramitia</taxon>
        <taxon>Vahlkampfiidae</taxon>
        <taxon>Naegleria</taxon>
    </lineage>
</organism>
<feature type="region of interest" description="Disordered" evidence="2">
    <location>
        <begin position="470"/>
        <end position="546"/>
    </location>
</feature>
<evidence type="ECO:0000256" key="2">
    <source>
        <dbReference type="SAM" id="MobiDB-lite"/>
    </source>
</evidence>
<feature type="compositionally biased region" description="Basic and acidic residues" evidence="2">
    <location>
        <begin position="1017"/>
        <end position="1028"/>
    </location>
</feature>
<proteinExistence type="predicted"/>
<feature type="compositionally biased region" description="Basic residues" evidence="2">
    <location>
        <begin position="335"/>
        <end position="351"/>
    </location>
</feature>
<evidence type="ECO:0000256" key="1">
    <source>
        <dbReference type="SAM" id="Coils"/>
    </source>
</evidence>
<dbReference type="PANTHER" id="PTHR13503:SF3">
    <property type="entry name" value="NEGATIVE ELONGATION FACTOR B"/>
    <property type="match status" value="1"/>
</dbReference>
<dbReference type="GeneID" id="68098003"/>
<feature type="compositionally biased region" description="Polar residues" evidence="2">
    <location>
        <begin position="997"/>
        <end position="1016"/>
    </location>
</feature>
<reference evidence="3 4" key="1">
    <citation type="journal article" date="2018" name="BMC Genomics">
        <title>The genome of Naegleria lovaniensis, the basis for a comparative approach to unravel pathogenicity factors of the human pathogenic amoeba N. fowleri.</title>
        <authorList>
            <person name="Liechti N."/>
            <person name="Schurch N."/>
            <person name="Bruggmann R."/>
            <person name="Wittwer M."/>
        </authorList>
    </citation>
    <scope>NUCLEOTIDE SEQUENCE [LARGE SCALE GENOMIC DNA]</scope>
    <source>
        <strain evidence="3 4">ATCC 30569</strain>
    </source>
</reference>
<feature type="compositionally biased region" description="Low complexity" evidence="2">
    <location>
        <begin position="496"/>
        <end position="510"/>
    </location>
</feature>
<dbReference type="InterPro" id="IPR010405">
    <property type="entry name" value="COBRA1"/>
</dbReference>
<feature type="region of interest" description="Disordered" evidence="2">
    <location>
        <begin position="676"/>
        <end position="695"/>
    </location>
</feature>
<feature type="compositionally biased region" description="Polar residues" evidence="2">
    <location>
        <begin position="358"/>
        <end position="368"/>
    </location>
</feature>
<dbReference type="AlphaFoldDB" id="A0AA88GNB1"/>
<feature type="region of interest" description="Disordered" evidence="2">
    <location>
        <begin position="969"/>
        <end position="1028"/>
    </location>
</feature>
<feature type="region of interest" description="Disordered" evidence="2">
    <location>
        <begin position="312"/>
        <end position="374"/>
    </location>
</feature>
<gene>
    <name evidence="3" type="ORF">C9374_005548</name>
</gene>
<feature type="coiled-coil region" evidence="1">
    <location>
        <begin position="915"/>
        <end position="942"/>
    </location>
</feature>
<evidence type="ECO:0000313" key="3">
    <source>
        <dbReference type="EMBL" id="KAG2382346.1"/>
    </source>
</evidence>
<dbReference type="PANTHER" id="PTHR13503">
    <property type="entry name" value="NEGATIVE ELONGATION FACTOR COMPLEX MEMBER B"/>
    <property type="match status" value="1"/>
</dbReference>
<dbReference type="GO" id="GO:0045892">
    <property type="term" value="P:negative regulation of DNA-templated transcription"/>
    <property type="evidence" value="ECO:0007669"/>
    <property type="project" value="InterPro"/>
</dbReference>